<feature type="domain" description="Shedu protein SduA C-terminal" evidence="1">
    <location>
        <begin position="214"/>
        <end position="390"/>
    </location>
</feature>
<dbReference type="Pfam" id="PF14082">
    <property type="entry name" value="SduA_C"/>
    <property type="match status" value="1"/>
</dbReference>
<gene>
    <name evidence="2" type="ORF">SAMN02927916_1321</name>
</gene>
<organism evidence="2 3">
    <name type="scientific">Flavobacterium anhuiense</name>
    <dbReference type="NCBI Taxonomy" id="459526"/>
    <lineage>
        <taxon>Bacteria</taxon>
        <taxon>Pseudomonadati</taxon>
        <taxon>Bacteroidota</taxon>
        <taxon>Flavobacteriia</taxon>
        <taxon>Flavobacteriales</taxon>
        <taxon>Flavobacteriaceae</taxon>
        <taxon>Flavobacterium</taxon>
    </lineage>
</organism>
<dbReference type="Proteomes" id="UP000199307">
    <property type="component" value="Unassembled WGS sequence"/>
</dbReference>
<accession>A0ABY0LGZ8</accession>
<dbReference type="InterPro" id="IPR025359">
    <property type="entry name" value="SduA_C"/>
</dbReference>
<protein>
    <recommendedName>
        <fullName evidence="1">Shedu protein SduA C-terminal domain-containing protein</fullName>
    </recommendedName>
</protein>
<keyword evidence="3" id="KW-1185">Reference proteome</keyword>
<comment type="caution">
    <text evidence="2">The sequence shown here is derived from an EMBL/GenBank/DDBJ whole genome shotgun (WGS) entry which is preliminary data.</text>
</comment>
<evidence type="ECO:0000313" key="2">
    <source>
        <dbReference type="EMBL" id="SCY16303.1"/>
    </source>
</evidence>
<reference evidence="2 3" key="1">
    <citation type="submission" date="2016-10" db="EMBL/GenBank/DDBJ databases">
        <authorList>
            <person name="Varghese N."/>
            <person name="Submissions S."/>
        </authorList>
    </citation>
    <scope>NUCLEOTIDE SEQUENCE [LARGE SCALE GENOMIC DNA]</scope>
    <source>
        <strain evidence="2 3">CGMCC 1.6859</strain>
    </source>
</reference>
<dbReference type="EMBL" id="FMVC01000002">
    <property type="protein sequence ID" value="SCY16303.1"/>
    <property type="molecule type" value="Genomic_DNA"/>
</dbReference>
<evidence type="ECO:0000259" key="1">
    <source>
        <dbReference type="Pfam" id="PF14082"/>
    </source>
</evidence>
<sequence>MANNFESNEFEYFSGKVPDKTYVSKRIESKSPQIVDGKIIDKIIPIRYASKVLDCENTFEFIKEKGEVKLRVTSEGRQEITAKFLEDSRGIFILQIQKFTTSTGIPHKTYFSFRGSEIKTLIDFIKSIKDLQIEDKNGFKITDNELKKLILTKEQAFSIYKDNQVIFKEILRENISQEDILNLVFKKEQLVYFDNLLNNESFFEEEKVRLNITKDEALWQNFFELNTWIFGFGLQYVINIPLEAKKLEQVVQGYDAINRGKRADAMMKSKGIINSLCFAEIKTHKTKLLNSAYRPSVFPPSNELSGGVAQVQKTIQSSVENLINKINPTDNDGNPTGEEIFLYRPKSFLLVGTLNEFLSEHGINKEKYSSFELYRRSIKDIEIITFDELLERAKFIVNSHE</sequence>
<dbReference type="RefSeq" id="WP_091130195.1">
    <property type="nucleotide sequence ID" value="NZ_FMVC01000002.1"/>
</dbReference>
<name>A0ABY0LGZ8_9FLAO</name>
<evidence type="ECO:0000313" key="3">
    <source>
        <dbReference type="Proteomes" id="UP000199307"/>
    </source>
</evidence>
<proteinExistence type="predicted"/>